<dbReference type="PROSITE" id="PS00028">
    <property type="entry name" value="ZINC_FINGER_C2H2_1"/>
    <property type="match status" value="3"/>
</dbReference>
<dbReference type="Gene3D" id="3.30.160.60">
    <property type="entry name" value="Classic Zinc Finger"/>
    <property type="match status" value="2"/>
</dbReference>
<gene>
    <name evidence="7" type="ORF">N7449_001092</name>
</gene>
<dbReference type="Proteomes" id="UP001150942">
    <property type="component" value="Unassembled WGS sequence"/>
</dbReference>
<dbReference type="GO" id="GO:0000981">
    <property type="term" value="F:DNA-binding transcription factor activity, RNA polymerase II-specific"/>
    <property type="evidence" value="ECO:0007669"/>
    <property type="project" value="TreeGrafter"/>
</dbReference>
<dbReference type="EMBL" id="JAPQKQ010000001">
    <property type="protein sequence ID" value="KAJ5213923.1"/>
    <property type="molecule type" value="Genomic_DNA"/>
</dbReference>
<dbReference type="Pfam" id="PF12171">
    <property type="entry name" value="zf-C2H2_jaz"/>
    <property type="match status" value="1"/>
</dbReference>
<evidence type="ECO:0000313" key="7">
    <source>
        <dbReference type="EMBL" id="KAJ5213923.1"/>
    </source>
</evidence>
<keyword evidence="3 5" id="KW-0863">Zinc-finger</keyword>
<dbReference type="InterPro" id="IPR022755">
    <property type="entry name" value="Znf_C2H2_jaz"/>
</dbReference>
<dbReference type="SUPFAM" id="SSF57667">
    <property type="entry name" value="beta-beta-alpha zinc fingers"/>
    <property type="match status" value="1"/>
</dbReference>
<sequence>MYECGTCDFEFRYSEDCDAHMDEYDHWVECETCPRQFRTERSCEQHMDGLDHRAPVFECETCIRTFSSQAAANQHMNTKNHWEPTVSCETCSQMFHTDEATNQHMKAQGHYENYCAECDRRFMNENCLRQVREPSQSQGDPQLLGSCWSIHRGTEVVCPFCNAHFVTAGGVTHHIEYGTCPKAANWNRETIHHMIQRLDPNGLVTNKQIGWHNDQNVRYYATGHAFDGTSWVCYLCQRGFNLMTGLNSHLNSPFHREKIYHCLNTRGGCDKEFVSLGALFNHLESESCGYIRFGDVQRVHRRLNDAILNRKVITSL</sequence>
<dbReference type="InterPro" id="IPR036236">
    <property type="entry name" value="Znf_C2H2_sf"/>
</dbReference>
<keyword evidence="2" id="KW-0677">Repeat</keyword>
<dbReference type="AlphaFoldDB" id="A0A9W9N7J6"/>
<keyword evidence="4" id="KW-0862">Zinc</keyword>
<comment type="caution">
    <text evidence="7">The sequence shown here is derived from an EMBL/GenBank/DDBJ whole genome shotgun (WGS) entry which is preliminary data.</text>
</comment>
<evidence type="ECO:0000256" key="3">
    <source>
        <dbReference type="ARBA" id="ARBA00022771"/>
    </source>
</evidence>
<evidence type="ECO:0000313" key="8">
    <source>
        <dbReference type="Proteomes" id="UP001150942"/>
    </source>
</evidence>
<dbReference type="GO" id="GO:0005634">
    <property type="term" value="C:nucleus"/>
    <property type="evidence" value="ECO:0007669"/>
    <property type="project" value="TreeGrafter"/>
</dbReference>
<organism evidence="7 8">
    <name type="scientific">Penicillium cf. viridicatum</name>
    <dbReference type="NCBI Taxonomy" id="2972119"/>
    <lineage>
        <taxon>Eukaryota</taxon>
        <taxon>Fungi</taxon>
        <taxon>Dikarya</taxon>
        <taxon>Ascomycota</taxon>
        <taxon>Pezizomycotina</taxon>
        <taxon>Eurotiomycetes</taxon>
        <taxon>Eurotiomycetidae</taxon>
        <taxon>Eurotiales</taxon>
        <taxon>Aspergillaceae</taxon>
        <taxon>Penicillium</taxon>
    </lineage>
</organism>
<proteinExistence type="predicted"/>
<evidence type="ECO:0000256" key="1">
    <source>
        <dbReference type="ARBA" id="ARBA00022723"/>
    </source>
</evidence>
<dbReference type="GO" id="GO:0008270">
    <property type="term" value="F:zinc ion binding"/>
    <property type="evidence" value="ECO:0007669"/>
    <property type="project" value="UniProtKB-KW"/>
</dbReference>
<evidence type="ECO:0000256" key="5">
    <source>
        <dbReference type="PROSITE-ProRule" id="PRU00042"/>
    </source>
</evidence>
<reference evidence="7" key="2">
    <citation type="journal article" date="2023" name="IMA Fungus">
        <title>Comparative genomic study of the Penicillium genus elucidates a diverse pangenome and 15 lateral gene transfer events.</title>
        <authorList>
            <person name="Petersen C."/>
            <person name="Sorensen T."/>
            <person name="Nielsen M.R."/>
            <person name="Sondergaard T.E."/>
            <person name="Sorensen J.L."/>
            <person name="Fitzpatrick D.A."/>
            <person name="Frisvad J.C."/>
            <person name="Nielsen K.L."/>
        </authorList>
    </citation>
    <scope>NUCLEOTIDE SEQUENCE</scope>
    <source>
        <strain evidence="7">IBT 20477</strain>
    </source>
</reference>
<accession>A0A9W9N7J6</accession>
<feature type="domain" description="C2H2-type" evidence="6">
    <location>
        <begin position="57"/>
        <end position="84"/>
    </location>
</feature>
<dbReference type="OrthoDB" id="6077919at2759"/>
<reference evidence="7" key="1">
    <citation type="submission" date="2022-11" db="EMBL/GenBank/DDBJ databases">
        <authorList>
            <person name="Petersen C."/>
        </authorList>
    </citation>
    <scope>NUCLEOTIDE SEQUENCE</scope>
    <source>
        <strain evidence="7">IBT 20477</strain>
    </source>
</reference>
<evidence type="ECO:0000256" key="2">
    <source>
        <dbReference type="ARBA" id="ARBA00022737"/>
    </source>
</evidence>
<keyword evidence="1" id="KW-0479">Metal-binding</keyword>
<keyword evidence="8" id="KW-1185">Reference proteome</keyword>
<dbReference type="PANTHER" id="PTHR24409">
    <property type="entry name" value="ZINC FINGER PROTEIN 142"/>
    <property type="match status" value="1"/>
</dbReference>
<evidence type="ECO:0000259" key="6">
    <source>
        <dbReference type="PROSITE" id="PS50157"/>
    </source>
</evidence>
<dbReference type="Pfam" id="PF12874">
    <property type="entry name" value="zf-met"/>
    <property type="match status" value="1"/>
</dbReference>
<dbReference type="InterPro" id="IPR013087">
    <property type="entry name" value="Znf_C2H2_type"/>
</dbReference>
<name>A0A9W9N7J6_9EURO</name>
<dbReference type="GO" id="GO:0000977">
    <property type="term" value="F:RNA polymerase II transcription regulatory region sequence-specific DNA binding"/>
    <property type="evidence" value="ECO:0007669"/>
    <property type="project" value="TreeGrafter"/>
</dbReference>
<protein>
    <recommendedName>
        <fullName evidence="6">C2H2-type domain-containing protein</fullName>
    </recommendedName>
</protein>
<dbReference type="PANTHER" id="PTHR24409:SF295">
    <property type="entry name" value="AZ2-RELATED"/>
    <property type="match status" value="1"/>
</dbReference>
<evidence type="ECO:0000256" key="4">
    <source>
        <dbReference type="ARBA" id="ARBA00022833"/>
    </source>
</evidence>
<dbReference type="SMART" id="SM00355">
    <property type="entry name" value="ZnF_C2H2"/>
    <property type="match status" value="6"/>
</dbReference>
<dbReference type="PROSITE" id="PS50157">
    <property type="entry name" value="ZINC_FINGER_C2H2_2"/>
    <property type="match status" value="1"/>
</dbReference>